<protein>
    <submittedName>
        <fullName evidence="1">Uncharacterized protein</fullName>
    </submittedName>
</protein>
<dbReference type="OrthoDB" id="3340520at2759"/>
<evidence type="ECO:0000313" key="1">
    <source>
        <dbReference type="EMBL" id="KAA8909976.1"/>
    </source>
</evidence>
<dbReference type="InterPro" id="IPR010775">
    <property type="entry name" value="DUF1365"/>
</dbReference>
<dbReference type="PANTHER" id="PTHR33973">
    <property type="entry name" value="OS07G0153300 PROTEIN"/>
    <property type="match status" value="1"/>
</dbReference>
<name>A0A5J5F1Q0_9PEZI</name>
<dbReference type="InParanoid" id="A0A5J5F1Q0"/>
<dbReference type="EMBL" id="VXIS01000052">
    <property type="protein sequence ID" value="KAA8909976.1"/>
    <property type="molecule type" value="Genomic_DNA"/>
</dbReference>
<evidence type="ECO:0000313" key="2">
    <source>
        <dbReference type="Proteomes" id="UP000326924"/>
    </source>
</evidence>
<reference evidence="1 2" key="1">
    <citation type="submission" date="2019-09" db="EMBL/GenBank/DDBJ databases">
        <title>Draft genome of the ectomycorrhizal ascomycete Sphaerosporella brunnea.</title>
        <authorList>
            <consortium name="DOE Joint Genome Institute"/>
            <person name="Benucci G.M."/>
            <person name="Marozzi G."/>
            <person name="Antonielli L."/>
            <person name="Sanchez S."/>
            <person name="Marco P."/>
            <person name="Wang X."/>
            <person name="Falini L.B."/>
            <person name="Barry K."/>
            <person name="Haridas S."/>
            <person name="Lipzen A."/>
            <person name="Labutti K."/>
            <person name="Grigoriev I.V."/>
            <person name="Murat C."/>
            <person name="Martin F."/>
            <person name="Albertini E."/>
            <person name="Donnini D."/>
            <person name="Bonito G."/>
        </authorList>
    </citation>
    <scope>NUCLEOTIDE SEQUENCE [LARGE SCALE GENOMIC DNA]</scope>
    <source>
        <strain evidence="1 2">Sb_GMNB300</strain>
    </source>
</reference>
<keyword evidence="2" id="KW-1185">Reference proteome</keyword>
<accession>A0A5J5F1Q0</accession>
<sequence>MLVGFLGAAITSILKRYFKAANGETPGCGGKFRPQFFFCSTTHARFIPNKHSFKYPLLYVGIPLGLKGAIGTLLSVKASESEYKEAKNQGKSLREKWTFFTVDPARYLNAALPFNEKLYDVIKGHGLNPDDYPHAYLVTTPAFLGYSFNPVSYYYLYNAAQELKLVVLEVLNTFGEKHIYLLRSDDPRNLKPRKGYEFAGTMEKVFHISSFNHRSGSYVIQVRDPLRKDNKTVDVHMAVYNKEGQKAMVARAFSNASSFDALSGSILGGWLIALTWGWNTFLALPETFFEAWKLYRKGTTIHTRPEPLKGSTKRKATRAERKMQNLFLGYLESRVSAFGGGLEVKITLPESEPHKSPSEVVYLSKKHGTEETRKLHIRVLNPRFFLRFFSNQDPAQTIWMDYTAVDAEFRPVVIEAGSIKLLKTVLSLPGKKGHGTTTSWTWYMISRFRNWKTDRELRDTSAKTKLSAPKLYDSASFNALDKFFLVHNRVAYPKSYRMYQWSVVHALLADVIGFGDAGNLELYASILKAVGAVTAAIVVNVAAALHIC</sequence>
<dbReference type="AlphaFoldDB" id="A0A5J5F1Q0"/>
<dbReference type="PANTHER" id="PTHR33973:SF4">
    <property type="entry name" value="OS07G0153300 PROTEIN"/>
    <property type="match status" value="1"/>
</dbReference>
<proteinExistence type="predicted"/>
<dbReference type="Proteomes" id="UP000326924">
    <property type="component" value="Unassembled WGS sequence"/>
</dbReference>
<gene>
    <name evidence="1" type="ORF">FN846DRAFT_775762</name>
</gene>
<dbReference type="Pfam" id="PF07103">
    <property type="entry name" value="DUF1365"/>
    <property type="match status" value="1"/>
</dbReference>
<organism evidence="1 2">
    <name type="scientific">Sphaerosporella brunnea</name>
    <dbReference type="NCBI Taxonomy" id="1250544"/>
    <lineage>
        <taxon>Eukaryota</taxon>
        <taxon>Fungi</taxon>
        <taxon>Dikarya</taxon>
        <taxon>Ascomycota</taxon>
        <taxon>Pezizomycotina</taxon>
        <taxon>Pezizomycetes</taxon>
        <taxon>Pezizales</taxon>
        <taxon>Pyronemataceae</taxon>
        <taxon>Sphaerosporella</taxon>
    </lineage>
</organism>
<comment type="caution">
    <text evidence="1">The sequence shown here is derived from an EMBL/GenBank/DDBJ whole genome shotgun (WGS) entry which is preliminary data.</text>
</comment>